<reference evidence="3" key="2">
    <citation type="submission" date="2017-11" db="EMBL/GenBank/DDBJ databases">
        <title>Coralsnake Venomics: Analyses of Venom Gland Transcriptomes and Proteomes of Six Brazilian Taxa.</title>
        <authorList>
            <person name="Aird S.D."/>
            <person name="Jorge da Silva N."/>
            <person name="Qiu L."/>
            <person name="Villar-Briones A."/>
            <person name="Aparecida-Saddi V."/>
            <person name="Campos-Telles M.P."/>
            <person name="Grau M."/>
            <person name="Mikheyev A.S."/>
        </authorList>
    </citation>
    <scope>NUCLEOTIDE SEQUENCE</scope>
    <source>
        <tissue evidence="3">Venom_gland</tissue>
    </source>
</reference>
<evidence type="ECO:0000256" key="2">
    <source>
        <dbReference type="SAM" id="MobiDB-lite"/>
    </source>
</evidence>
<sequence>MGELCVEIKLELQNMKEKIKESLEMCSIILQKLEMVTQIEEEQREPEGEELNKEETSLKEQVEQQALKQENKRIKAKNLWFDVIIKGGIVWKIKGKGNSRRGNYRGKIKRGRRIK</sequence>
<keyword evidence="1" id="KW-0175">Coiled coil</keyword>
<evidence type="ECO:0000313" key="3">
    <source>
        <dbReference type="EMBL" id="LAB24724.1"/>
    </source>
</evidence>
<reference evidence="3" key="1">
    <citation type="submission" date="2017-07" db="EMBL/GenBank/DDBJ databases">
        <authorList>
            <person name="Mikheyev A."/>
            <person name="Grau M."/>
        </authorList>
    </citation>
    <scope>NUCLEOTIDE SEQUENCE</scope>
    <source>
        <tissue evidence="3">Venom_gland</tissue>
    </source>
</reference>
<protein>
    <submittedName>
        <fullName evidence="3">Uncharacterized protein</fullName>
    </submittedName>
</protein>
<proteinExistence type="predicted"/>
<accession>A0A2D4LUH5</accession>
<name>A0A2D4LUH5_9SAUR</name>
<dbReference type="EMBL" id="IACM01051400">
    <property type="protein sequence ID" value="LAB24724.1"/>
    <property type="molecule type" value="Transcribed_RNA"/>
</dbReference>
<organism evidence="3">
    <name type="scientific">Micrurus spixii</name>
    <name type="common">Amazon coral snake</name>
    <dbReference type="NCBI Taxonomy" id="129469"/>
    <lineage>
        <taxon>Eukaryota</taxon>
        <taxon>Metazoa</taxon>
        <taxon>Chordata</taxon>
        <taxon>Craniata</taxon>
        <taxon>Vertebrata</taxon>
        <taxon>Euteleostomi</taxon>
        <taxon>Lepidosauria</taxon>
        <taxon>Squamata</taxon>
        <taxon>Bifurcata</taxon>
        <taxon>Unidentata</taxon>
        <taxon>Episquamata</taxon>
        <taxon>Toxicofera</taxon>
        <taxon>Serpentes</taxon>
        <taxon>Colubroidea</taxon>
        <taxon>Elapidae</taxon>
        <taxon>Elapinae</taxon>
        <taxon>Micrurus</taxon>
    </lineage>
</organism>
<evidence type="ECO:0000256" key="1">
    <source>
        <dbReference type="SAM" id="Coils"/>
    </source>
</evidence>
<feature type="region of interest" description="Disordered" evidence="2">
    <location>
        <begin position="96"/>
        <end position="115"/>
    </location>
</feature>
<feature type="coiled-coil region" evidence="1">
    <location>
        <begin position="52"/>
        <end position="79"/>
    </location>
</feature>
<dbReference type="AlphaFoldDB" id="A0A2D4LUH5"/>